<comment type="catalytic activity">
    <reaction evidence="23">
        <text>tetradecanoyl-CoA + H2O = tetradecanoate + CoA + H(+)</text>
        <dbReference type="Rhea" id="RHEA:40119"/>
        <dbReference type="ChEBI" id="CHEBI:15377"/>
        <dbReference type="ChEBI" id="CHEBI:15378"/>
        <dbReference type="ChEBI" id="CHEBI:30807"/>
        <dbReference type="ChEBI" id="CHEBI:57287"/>
        <dbReference type="ChEBI" id="CHEBI:57385"/>
    </reaction>
    <physiologicalReaction direction="left-to-right" evidence="23">
        <dbReference type="Rhea" id="RHEA:40120"/>
    </physiologicalReaction>
</comment>
<dbReference type="CDD" id="cd03443">
    <property type="entry name" value="PaaI_thioesterase"/>
    <property type="match status" value="1"/>
</dbReference>
<dbReference type="SUPFAM" id="SSF54637">
    <property type="entry name" value="Thioesterase/thiol ester dehydrase-isomerase"/>
    <property type="match status" value="1"/>
</dbReference>
<dbReference type="GO" id="GO:0016020">
    <property type="term" value="C:membrane"/>
    <property type="evidence" value="ECO:0007669"/>
    <property type="project" value="UniProtKB-SubCell"/>
</dbReference>
<evidence type="ECO:0000256" key="4">
    <source>
        <dbReference type="ARBA" id="ARBA00022475"/>
    </source>
</evidence>
<evidence type="ECO:0000256" key="10">
    <source>
        <dbReference type="ARBA" id="ARBA00023098"/>
    </source>
</evidence>
<feature type="domain" description="Thioesterase" evidence="24">
    <location>
        <begin position="61"/>
        <end position="132"/>
    </location>
</feature>
<accession>A0A855XAK7</accession>
<evidence type="ECO:0000256" key="16">
    <source>
        <dbReference type="ARBA" id="ARBA00038848"/>
    </source>
</evidence>
<keyword evidence="4" id="KW-1003">Cell membrane</keyword>
<organism evidence="25 26">
    <name type="scientific">candidate division GN15 bacterium</name>
    <dbReference type="NCBI Taxonomy" id="2072418"/>
    <lineage>
        <taxon>Bacteria</taxon>
        <taxon>candidate division GN15</taxon>
    </lineage>
</organism>
<evidence type="ECO:0000256" key="8">
    <source>
        <dbReference type="ARBA" id="ARBA00022832"/>
    </source>
</evidence>
<evidence type="ECO:0000256" key="17">
    <source>
        <dbReference type="ARBA" id="ARBA00040123"/>
    </source>
</evidence>
<evidence type="ECO:0000256" key="9">
    <source>
        <dbReference type="ARBA" id="ARBA00022946"/>
    </source>
</evidence>
<comment type="catalytic activity">
    <reaction evidence="22">
        <text>dodecanoyl-CoA + H2O = dodecanoate + CoA + H(+)</text>
        <dbReference type="Rhea" id="RHEA:30135"/>
        <dbReference type="ChEBI" id="CHEBI:15377"/>
        <dbReference type="ChEBI" id="CHEBI:15378"/>
        <dbReference type="ChEBI" id="CHEBI:18262"/>
        <dbReference type="ChEBI" id="CHEBI:57287"/>
        <dbReference type="ChEBI" id="CHEBI:57375"/>
    </reaction>
    <physiologicalReaction direction="left-to-right" evidence="22">
        <dbReference type="Rhea" id="RHEA:30136"/>
    </physiologicalReaction>
</comment>
<keyword evidence="10" id="KW-0443">Lipid metabolism</keyword>
<evidence type="ECO:0000256" key="2">
    <source>
        <dbReference type="ARBA" id="ARBA00004496"/>
    </source>
</evidence>
<evidence type="ECO:0000256" key="20">
    <source>
        <dbReference type="ARBA" id="ARBA00047734"/>
    </source>
</evidence>
<keyword evidence="6" id="KW-0053">Apoptosis</keyword>
<dbReference type="EC" id="3.1.2.2" evidence="16"/>
<dbReference type="GO" id="GO:0006631">
    <property type="term" value="P:fatty acid metabolic process"/>
    <property type="evidence" value="ECO:0007669"/>
    <property type="project" value="UniProtKB-KW"/>
</dbReference>
<keyword evidence="11" id="KW-0472">Membrane</keyword>
<dbReference type="Proteomes" id="UP000250918">
    <property type="component" value="Unassembled WGS sequence"/>
</dbReference>
<evidence type="ECO:0000256" key="7">
    <source>
        <dbReference type="ARBA" id="ARBA00022801"/>
    </source>
</evidence>
<evidence type="ECO:0000256" key="1">
    <source>
        <dbReference type="ARBA" id="ARBA00004170"/>
    </source>
</evidence>
<comment type="catalytic activity">
    <reaction evidence="20">
        <text>hexadecanoyl-CoA + H2O = hexadecanoate + CoA + H(+)</text>
        <dbReference type="Rhea" id="RHEA:16645"/>
        <dbReference type="ChEBI" id="CHEBI:7896"/>
        <dbReference type="ChEBI" id="CHEBI:15377"/>
        <dbReference type="ChEBI" id="CHEBI:15378"/>
        <dbReference type="ChEBI" id="CHEBI:57287"/>
        <dbReference type="ChEBI" id="CHEBI:57379"/>
        <dbReference type="EC" id="3.1.2.2"/>
    </reaction>
    <physiologicalReaction direction="left-to-right" evidence="20">
        <dbReference type="Rhea" id="RHEA:16646"/>
    </physiologicalReaction>
</comment>
<evidence type="ECO:0000313" key="26">
    <source>
        <dbReference type="Proteomes" id="UP000250918"/>
    </source>
</evidence>
<evidence type="ECO:0000256" key="12">
    <source>
        <dbReference type="ARBA" id="ARBA00023273"/>
    </source>
</evidence>
<evidence type="ECO:0000256" key="23">
    <source>
        <dbReference type="ARBA" id="ARBA00048180"/>
    </source>
</evidence>
<evidence type="ECO:0000256" key="15">
    <source>
        <dbReference type="ARBA" id="ARBA00038456"/>
    </source>
</evidence>
<keyword evidence="12" id="KW-0966">Cell projection</keyword>
<comment type="subcellular location">
    <subcellularLocation>
        <location evidence="3">Cell projection</location>
        <location evidence="3">Ruffle membrane</location>
    </subcellularLocation>
    <subcellularLocation>
        <location evidence="2">Cytoplasm</location>
    </subcellularLocation>
    <subcellularLocation>
        <location evidence="1">Membrane</location>
        <topology evidence="1">Peripheral membrane protein</topology>
    </subcellularLocation>
</comment>
<dbReference type="GO" id="GO:0016787">
    <property type="term" value="F:hydrolase activity"/>
    <property type="evidence" value="ECO:0007669"/>
    <property type="project" value="UniProtKB-KW"/>
</dbReference>
<evidence type="ECO:0000256" key="3">
    <source>
        <dbReference type="ARBA" id="ARBA00004632"/>
    </source>
</evidence>
<comment type="similarity">
    <text evidence="15">Belongs to the THEM4/THEM5 thioesterase family.</text>
</comment>
<keyword evidence="9" id="KW-0809">Transit peptide</keyword>
<reference evidence="25 26" key="1">
    <citation type="journal article" date="2018" name="ISME J.">
        <title>A methanotrophic archaeon couples anaerobic oxidation of methane to Fe(III) reduction.</title>
        <authorList>
            <person name="Cai C."/>
            <person name="Leu A.O."/>
            <person name="Xie G.J."/>
            <person name="Guo J."/>
            <person name="Feng Y."/>
            <person name="Zhao J.X."/>
            <person name="Tyson G.W."/>
            <person name="Yuan Z."/>
            <person name="Hu S."/>
        </authorList>
    </citation>
    <scope>NUCLEOTIDE SEQUENCE [LARGE SCALE GENOMIC DNA]</scope>
    <source>
        <strain evidence="25">FeB_12</strain>
    </source>
</reference>
<comment type="catalytic activity">
    <reaction evidence="21">
        <text>decanoyl-CoA + H2O = decanoate + CoA + H(+)</text>
        <dbReference type="Rhea" id="RHEA:40059"/>
        <dbReference type="ChEBI" id="CHEBI:15377"/>
        <dbReference type="ChEBI" id="CHEBI:15378"/>
        <dbReference type="ChEBI" id="CHEBI:27689"/>
        <dbReference type="ChEBI" id="CHEBI:57287"/>
        <dbReference type="ChEBI" id="CHEBI:61430"/>
    </reaction>
    <physiologicalReaction direction="left-to-right" evidence="21">
        <dbReference type="Rhea" id="RHEA:40060"/>
    </physiologicalReaction>
</comment>
<evidence type="ECO:0000256" key="21">
    <source>
        <dbReference type="ARBA" id="ARBA00047969"/>
    </source>
</evidence>
<keyword evidence="5" id="KW-0963">Cytoplasm</keyword>
<keyword evidence="7" id="KW-0378">Hydrolase</keyword>
<comment type="catalytic activity">
    <reaction evidence="14">
        <text>(9Z)-octadecenoyl-CoA + H2O = (9Z)-octadecenoate + CoA + H(+)</text>
        <dbReference type="Rhea" id="RHEA:40139"/>
        <dbReference type="ChEBI" id="CHEBI:15377"/>
        <dbReference type="ChEBI" id="CHEBI:15378"/>
        <dbReference type="ChEBI" id="CHEBI:30823"/>
        <dbReference type="ChEBI" id="CHEBI:57287"/>
        <dbReference type="ChEBI" id="CHEBI:57387"/>
    </reaction>
    <physiologicalReaction direction="left-to-right" evidence="14">
        <dbReference type="Rhea" id="RHEA:40140"/>
    </physiologicalReaction>
</comment>
<dbReference type="Gene3D" id="3.10.129.10">
    <property type="entry name" value="Hotdog Thioesterase"/>
    <property type="match status" value="1"/>
</dbReference>
<keyword evidence="8" id="KW-0276">Fatty acid metabolism</keyword>
<protein>
    <recommendedName>
        <fullName evidence="17">Acyl-coenzyme A thioesterase THEM4</fullName>
        <ecNumber evidence="16">3.1.2.2</ecNumber>
    </recommendedName>
    <alternativeName>
        <fullName evidence="18">Thioesterase superfamily member 4</fullName>
    </alternativeName>
</protein>
<dbReference type="PANTHER" id="PTHR12418:SF19">
    <property type="entry name" value="ACYL-COENZYME A THIOESTERASE THEM4"/>
    <property type="match status" value="1"/>
</dbReference>
<sequence length="150" mass="16465">MSREISRLERGFMTQSAEFILHRGCFACGRHAADGLGLEFKQNGQSLCCSVTLDSKFQSYGGIIHGGILATVADAAMVNLVFRRYGGSPVTGSLNIRYRHPVRANKKIVVIASVRRARLGSVWTVCRIMAGDTLCVDAEAIFRIRSDRAE</sequence>
<evidence type="ECO:0000256" key="13">
    <source>
        <dbReference type="ARBA" id="ARBA00035852"/>
    </source>
</evidence>
<dbReference type="AlphaFoldDB" id="A0A855XAK7"/>
<evidence type="ECO:0000256" key="18">
    <source>
        <dbReference type="ARBA" id="ARBA00043210"/>
    </source>
</evidence>
<evidence type="ECO:0000256" key="11">
    <source>
        <dbReference type="ARBA" id="ARBA00023136"/>
    </source>
</evidence>
<dbReference type="InterPro" id="IPR052365">
    <property type="entry name" value="THEM4/THEM5_acyl-CoA_thioest"/>
</dbReference>
<comment type="catalytic activity">
    <reaction evidence="13">
        <text>(5Z,8Z,11Z,14Z)-eicosatetraenoyl-CoA + H2O = (5Z,8Z,11Z,14Z)-eicosatetraenoate + CoA + H(+)</text>
        <dbReference type="Rhea" id="RHEA:40151"/>
        <dbReference type="ChEBI" id="CHEBI:15377"/>
        <dbReference type="ChEBI" id="CHEBI:15378"/>
        <dbReference type="ChEBI" id="CHEBI:32395"/>
        <dbReference type="ChEBI" id="CHEBI:57287"/>
        <dbReference type="ChEBI" id="CHEBI:57368"/>
    </reaction>
    <physiologicalReaction direction="left-to-right" evidence="13">
        <dbReference type="Rhea" id="RHEA:40152"/>
    </physiologicalReaction>
</comment>
<evidence type="ECO:0000256" key="5">
    <source>
        <dbReference type="ARBA" id="ARBA00022490"/>
    </source>
</evidence>
<comment type="catalytic activity">
    <reaction evidence="19">
        <text>octanoyl-CoA + H2O = octanoate + CoA + H(+)</text>
        <dbReference type="Rhea" id="RHEA:30143"/>
        <dbReference type="ChEBI" id="CHEBI:15377"/>
        <dbReference type="ChEBI" id="CHEBI:15378"/>
        <dbReference type="ChEBI" id="CHEBI:25646"/>
        <dbReference type="ChEBI" id="CHEBI:57287"/>
        <dbReference type="ChEBI" id="CHEBI:57386"/>
    </reaction>
    <physiologicalReaction direction="left-to-right" evidence="19">
        <dbReference type="Rhea" id="RHEA:30144"/>
    </physiologicalReaction>
</comment>
<dbReference type="PANTHER" id="PTHR12418">
    <property type="entry name" value="ACYL-COENZYME A THIOESTERASE THEM4"/>
    <property type="match status" value="1"/>
</dbReference>
<dbReference type="InterPro" id="IPR029069">
    <property type="entry name" value="HotDog_dom_sf"/>
</dbReference>
<evidence type="ECO:0000256" key="19">
    <source>
        <dbReference type="ARBA" id="ARBA00047588"/>
    </source>
</evidence>
<comment type="caution">
    <text evidence="25">The sequence shown here is derived from an EMBL/GenBank/DDBJ whole genome shotgun (WGS) entry which is preliminary data.</text>
</comment>
<evidence type="ECO:0000256" key="6">
    <source>
        <dbReference type="ARBA" id="ARBA00022703"/>
    </source>
</evidence>
<dbReference type="Pfam" id="PF03061">
    <property type="entry name" value="4HBT"/>
    <property type="match status" value="1"/>
</dbReference>
<evidence type="ECO:0000313" key="25">
    <source>
        <dbReference type="EMBL" id="PWB74629.1"/>
    </source>
</evidence>
<dbReference type="EMBL" id="PQAP01000026">
    <property type="protein sequence ID" value="PWB74629.1"/>
    <property type="molecule type" value="Genomic_DNA"/>
</dbReference>
<evidence type="ECO:0000256" key="14">
    <source>
        <dbReference type="ARBA" id="ARBA00037002"/>
    </source>
</evidence>
<dbReference type="GO" id="GO:0005737">
    <property type="term" value="C:cytoplasm"/>
    <property type="evidence" value="ECO:0007669"/>
    <property type="project" value="UniProtKB-SubCell"/>
</dbReference>
<name>A0A855XAK7_9BACT</name>
<gene>
    <name evidence="25" type="ORF">C3F09_03720</name>
</gene>
<evidence type="ECO:0000259" key="24">
    <source>
        <dbReference type="Pfam" id="PF03061"/>
    </source>
</evidence>
<evidence type="ECO:0000256" key="22">
    <source>
        <dbReference type="ARBA" id="ARBA00048074"/>
    </source>
</evidence>
<dbReference type="InterPro" id="IPR006683">
    <property type="entry name" value="Thioestr_dom"/>
</dbReference>
<proteinExistence type="inferred from homology"/>